<sequence>MTAWSTSSLFSSVPALAGFFALPAAAPPLPPCLDIGCSRGSILCRGVVLKDRAGYYSWFQLQIFEYLFWTIEPAVTYESKAAQFVFQKFNGGGAGLVCGCKAEGQGAKHGRQRPMVMPRQG</sequence>
<evidence type="ECO:0000313" key="1">
    <source>
        <dbReference type="EMBL" id="KAH6649600.1"/>
    </source>
</evidence>
<organism evidence="1 2">
    <name type="scientific">Chaetomium tenue</name>
    <dbReference type="NCBI Taxonomy" id="1854479"/>
    <lineage>
        <taxon>Eukaryota</taxon>
        <taxon>Fungi</taxon>
        <taxon>Dikarya</taxon>
        <taxon>Ascomycota</taxon>
        <taxon>Pezizomycotina</taxon>
        <taxon>Sordariomycetes</taxon>
        <taxon>Sordariomycetidae</taxon>
        <taxon>Sordariales</taxon>
        <taxon>Chaetomiaceae</taxon>
        <taxon>Chaetomium</taxon>
    </lineage>
</organism>
<accession>A0ACB7PMQ5</accession>
<comment type="caution">
    <text evidence="1">The sequence shown here is derived from an EMBL/GenBank/DDBJ whole genome shotgun (WGS) entry which is preliminary data.</text>
</comment>
<proteinExistence type="predicted"/>
<keyword evidence="2" id="KW-1185">Reference proteome</keyword>
<protein>
    <submittedName>
        <fullName evidence="1">Uncharacterized protein</fullName>
    </submittedName>
</protein>
<name>A0ACB7PMQ5_9PEZI</name>
<dbReference type="EMBL" id="JAGIZQ010000001">
    <property type="protein sequence ID" value="KAH6649600.1"/>
    <property type="molecule type" value="Genomic_DNA"/>
</dbReference>
<reference evidence="1 2" key="1">
    <citation type="journal article" date="2021" name="Nat. Commun.">
        <title>Genetic determinants of endophytism in the Arabidopsis root mycobiome.</title>
        <authorList>
            <person name="Mesny F."/>
            <person name="Miyauchi S."/>
            <person name="Thiergart T."/>
            <person name="Pickel B."/>
            <person name="Atanasova L."/>
            <person name="Karlsson M."/>
            <person name="Huettel B."/>
            <person name="Barry K.W."/>
            <person name="Haridas S."/>
            <person name="Chen C."/>
            <person name="Bauer D."/>
            <person name="Andreopoulos W."/>
            <person name="Pangilinan J."/>
            <person name="LaButti K."/>
            <person name="Riley R."/>
            <person name="Lipzen A."/>
            <person name="Clum A."/>
            <person name="Drula E."/>
            <person name="Henrissat B."/>
            <person name="Kohler A."/>
            <person name="Grigoriev I.V."/>
            <person name="Martin F.M."/>
            <person name="Hacquard S."/>
        </authorList>
    </citation>
    <scope>NUCLEOTIDE SEQUENCE [LARGE SCALE GENOMIC DNA]</scope>
    <source>
        <strain evidence="1 2">MPI-SDFR-AT-0079</strain>
    </source>
</reference>
<evidence type="ECO:0000313" key="2">
    <source>
        <dbReference type="Proteomes" id="UP000724584"/>
    </source>
</evidence>
<dbReference type="Proteomes" id="UP000724584">
    <property type="component" value="Unassembled WGS sequence"/>
</dbReference>
<gene>
    <name evidence="1" type="ORF">F5144DRAFT_10265</name>
</gene>